<sequence length="131" mass="14595">MALLQSCERMHANLEDAGRGYGWRLELRVSTELAAAVEDVESSLLTLVTCPGARSPSPTSDLLRPLAFAPDRVAFFVVAAREFNMFLTLARIFTGILTFEPHLRTGLGMAVTMARRGFVFFPYYGVDWYAL</sequence>
<gene>
    <name evidence="1" type="ORF">NKR23_g10812</name>
</gene>
<protein>
    <submittedName>
        <fullName evidence="1">Uncharacterized protein</fullName>
    </submittedName>
</protein>
<proteinExistence type="predicted"/>
<comment type="caution">
    <text evidence="1">The sequence shown here is derived from an EMBL/GenBank/DDBJ whole genome shotgun (WGS) entry which is preliminary data.</text>
</comment>
<dbReference type="EMBL" id="JANBVO010000051">
    <property type="protein sequence ID" value="KAJ9133318.1"/>
    <property type="molecule type" value="Genomic_DNA"/>
</dbReference>
<name>A0AA38VBQ5_9PEZI</name>
<accession>A0AA38VBQ5</accession>
<dbReference type="Proteomes" id="UP001174694">
    <property type="component" value="Unassembled WGS sequence"/>
</dbReference>
<keyword evidence="2" id="KW-1185">Reference proteome</keyword>
<evidence type="ECO:0000313" key="1">
    <source>
        <dbReference type="EMBL" id="KAJ9133318.1"/>
    </source>
</evidence>
<dbReference type="AlphaFoldDB" id="A0AA38VBQ5"/>
<evidence type="ECO:0000313" key="2">
    <source>
        <dbReference type="Proteomes" id="UP001174694"/>
    </source>
</evidence>
<organism evidence="1 2">
    <name type="scientific">Pleurostoma richardsiae</name>
    <dbReference type="NCBI Taxonomy" id="41990"/>
    <lineage>
        <taxon>Eukaryota</taxon>
        <taxon>Fungi</taxon>
        <taxon>Dikarya</taxon>
        <taxon>Ascomycota</taxon>
        <taxon>Pezizomycotina</taxon>
        <taxon>Sordariomycetes</taxon>
        <taxon>Sordariomycetidae</taxon>
        <taxon>Calosphaeriales</taxon>
        <taxon>Pleurostomataceae</taxon>
        <taxon>Pleurostoma</taxon>
    </lineage>
</organism>
<reference evidence="1" key="1">
    <citation type="submission" date="2022-07" db="EMBL/GenBank/DDBJ databases">
        <title>Fungi with potential for degradation of polypropylene.</title>
        <authorList>
            <person name="Gostincar C."/>
        </authorList>
    </citation>
    <scope>NUCLEOTIDE SEQUENCE</scope>
    <source>
        <strain evidence="1">EXF-13308</strain>
    </source>
</reference>